<keyword evidence="1" id="KW-0472">Membrane</keyword>
<name>A0A2Z4JR08_9BURK</name>
<accession>A0A2Z4JR08</accession>
<keyword evidence="1" id="KW-1133">Transmembrane helix</keyword>
<sequence length="83" mass="9450">MAGESSVTHKAPLYKRSPWLPRGQVRRLIFLGLITLTAYGSTRHWFFYILLLISIIALSPKVLLATAYYYGRSALFLGQLFSK</sequence>
<keyword evidence="1" id="KW-0812">Transmembrane</keyword>
<evidence type="ECO:0000313" key="2">
    <source>
        <dbReference type="EMBL" id="AWW49210.1"/>
    </source>
</evidence>
<reference evidence="3" key="1">
    <citation type="submission" date="2018-06" db="EMBL/GenBank/DDBJ databases">
        <title>Description of a new Polynucleobacter species.</title>
        <authorList>
            <person name="Hahn M.W."/>
        </authorList>
    </citation>
    <scope>NUCLEOTIDE SEQUENCE [LARGE SCALE GENOMIC DNA]</scope>
    <source>
        <strain evidence="3">MG-25-Pas1-D2</strain>
    </source>
</reference>
<feature type="transmembrane region" description="Helical" evidence="1">
    <location>
        <begin position="47"/>
        <end position="70"/>
    </location>
</feature>
<protein>
    <submittedName>
        <fullName evidence="2">Uncharacterized protein</fullName>
    </submittedName>
</protein>
<dbReference type="AlphaFoldDB" id="A0A2Z4JR08"/>
<organism evidence="2 3">
    <name type="scientific">Polynucleobacter paneuropaeus</name>
    <dbReference type="NCBI Taxonomy" id="2527775"/>
    <lineage>
        <taxon>Bacteria</taxon>
        <taxon>Pseudomonadati</taxon>
        <taxon>Pseudomonadota</taxon>
        <taxon>Betaproteobacteria</taxon>
        <taxon>Burkholderiales</taxon>
        <taxon>Burkholderiaceae</taxon>
        <taxon>Polynucleobacter</taxon>
    </lineage>
</organism>
<evidence type="ECO:0000256" key="1">
    <source>
        <dbReference type="SAM" id="Phobius"/>
    </source>
</evidence>
<proteinExistence type="predicted"/>
<dbReference type="EMBL" id="CP030085">
    <property type="protein sequence ID" value="AWW49210.1"/>
    <property type="molecule type" value="Genomic_DNA"/>
</dbReference>
<evidence type="ECO:0000313" key="3">
    <source>
        <dbReference type="Proteomes" id="UP000248592"/>
    </source>
</evidence>
<gene>
    <name evidence="2" type="ORF">Pas1_01755</name>
</gene>
<dbReference type="Proteomes" id="UP000248592">
    <property type="component" value="Chromosome"/>
</dbReference>